<reference evidence="1 2" key="1">
    <citation type="journal article" date="2018" name="Science">
        <title>The opium poppy genome and morphinan production.</title>
        <authorList>
            <person name="Guo L."/>
            <person name="Winzer T."/>
            <person name="Yang X."/>
            <person name="Li Y."/>
            <person name="Ning Z."/>
            <person name="He Z."/>
            <person name="Teodor R."/>
            <person name="Lu Y."/>
            <person name="Bowser T.A."/>
            <person name="Graham I.A."/>
            <person name="Ye K."/>
        </authorList>
    </citation>
    <scope>NUCLEOTIDE SEQUENCE [LARGE SCALE GENOMIC DNA]</scope>
    <source>
        <strain evidence="2">cv. HN1</strain>
        <tissue evidence="1">Leaves</tissue>
    </source>
</reference>
<gene>
    <name evidence="1" type="ORF">C5167_001898</name>
</gene>
<keyword evidence="2" id="KW-1185">Reference proteome</keyword>
<dbReference type="AlphaFoldDB" id="A0A4Y7KWJ9"/>
<evidence type="ECO:0000313" key="1">
    <source>
        <dbReference type="EMBL" id="RZC77693.1"/>
    </source>
</evidence>
<evidence type="ECO:0000313" key="2">
    <source>
        <dbReference type="Proteomes" id="UP000316621"/>
    </source>
</evidence>
<dbReference type="Proteomes" id="UP000316621">
    <property type="component" value="Chromosome 9"/>
</dbReference>
<protein>
    <submittedName>
        <fullName evidence="1">Uncharacterized protein</fullName>
    </submittedName>
</protein>
<sequence length="142" mass="16113">MGMKEQDDLAHRKVYVAQKGLVPGDELKWVKLCTDDDLVTVASLKNWTTKLVLSNPFYRNCSTMDYDFLILMELIVVSLCHLKLYTQLTFILRESMPAVLNLGRTLSVSPVALIFSNILFGSGTNTEENVYENHVTQALKRI</sequence>
<organism evidence="1 2">
    <name type="scientific">Papaver somniferum</name>
    <name type="common">Opium poppy</name>
    <dbReference type="NCBI Taxonomy" id="3469"/>
    <lineage>
        <taxon>Eukaryota</taxon>
        <taxon>Viridiplantae</taxon>
        <taxon>Streptophyta</taxon>
        <taxon>Embryophyta</taxon>
        <taxon>Tracheophyta</taxon>
        <taxon>Spermatophyta</taxon>
        <taxon>Magnoliopsida</taxon>
        <taxon>Ranunculales</taxon>
        <taxon>Papaveraceae</taxon>
        <taxon>Papaveroideae</taxon>
        <taxon>Papaver</taxon>
    </lineage>
</organism>
<proteinExistence type="predicted"/>
<dbReference type="EMBL" id="CM010723">
    <property type="protein sequence ID" value="RZC77693.1"/>
    <property type="molecule type" value="Genomic_DNA"/>
</dbReference>
<name>A0A4Y7KWJ9_PAPSO</name>
<dbReference type="Gramene" id="RZC77693">
    <property type="protein sequence ID" value="RZC77693"/>
    <property type="gene ID" value="C5167_001898"/>
</dbReference>
<accession>A0A4Y7KWJ9</accession>